<dbReference type="Proteomes" id="UP000796880">
    <property type="component" value="Unassembled WGS sequence"/>
</dbReference>
<comment type="subcellular location">
    <subcellularLocation>
        <location evidence="1">Membrane</location>
        <topology evidence="1">Multi-pass membrane protein</topology>
    </subcellularLocation>
</comment>
<organism evidence="4 5">
    <name type="scientific">Rhamnella rubrinervis</name>
    <dbReference type="NCBI Taxonomy" id="2594499"/>
    <lineage>
        <taxon>Eukaryota</taxon>
        <taxon>Viridiplantae</taxon>
        <taxon>Streptophyta</taxon>
        <taxon>Embryophyta</taxon>
        <taxon>Tracheophyta</taxon>
        <taxon>Spermatophyta</taxon>
        <taxon>Magnoliopsida</taxon>
        <taxon>eudicotyledons</taxon>
        <taxon>Gunneridae</taxon>
        <taxon>Pentapetalae</taxon>
        <taxon>rosids</taxon>
        <taxon>fabids</taxon>
        <taxon>Rosales</taxon>
        <taxon>Rhamnaceae</taxon>
        <taxon>rhamnoid group</taxon>
        <taxon>Rhamneae</taxon>
        <taxon>Rhamnella</taxon>
    </lineage>
</organism>
<dbReference type="PANTHER" id="PTHR33222:SF3">
    <property type="entry name" value="PROTEIN CURVATURE THYLAKOID 1C, CHLOROPLASTIC"/>
    <property type="match status" value="1"/>
</dbReference>
<dbReference type="InterPro" id="IPR025564">
    <property type="entry name" value="CAAD_dom"/>
</dbReference>
<keyword evidence="2" id="KW-0472">Membrane</keyword>
<feature type="domain" description="Cyanobacterial aminoacyl-tRNA synthetase CAAD" evidence="3">
    <location>
        <begin position="60"/>
        <end position="115"/>
    </location>
</feature>
<feature type="transmembrane region" description="Helical" evidence="2">
    <location>
        <begin position="73"/>
        <end position="96"/>
    </location>
</feature>
<dbReference type="InterPro" id="IPR033344">
    <property type="entry name" value="CURT1"/>
</dbReference>
<dbReference type="OrthoDB" id="2014299at2759"/>
<evidence type="ECO:0000256" key="1">
    <source>
        <dbReference type="ARBA" id="ARBA00004141"/>
    </source>
</evidence>
<keyword evidence="2" id="KW-0812">Transmembrane</keyword>
<dbReference type="GO" id="GO:0009535">
    <property type="term" value="C:chloroplast thylakoid membrane"/>
    <property type="evidence" value="ECO:0007669"/>
    <property type="project" value="TreeGrafter"/>
</dbReference>
<evidence type="ECO:0000313" key="5">
    <source>
        <dbReference type="Proteomes" id="UP000796880"/>
    </source>
</evidence>
<name>A0A8K0HF99_9ROSA</name>
<dbReference type="PANTHER" id="PTHR33222">
    <property type="match status" value="1"/>
</dbReference>
<evidence type="ECO:0000313" key="4">
    <source>
        <dbReference type="EMBL" id="KAF3450735.1"/>
    </source>
</evidence>
<gene>
    <name evidence="4" type="ORF">FNV43_RR06824</name>
</gene>
<dbReference type="AlphaFoldDB" id="A0A8K0HF99"/>
<dbReference type="EMBL" id="VOIH02000003">
    <property type="protein sequence ID" value="KAF3450735.1"/>
    <property type="molecule type" value="Genomic_DNA"/>
</dbReference>
<proteinExistence type="predicted"/>
<comment type="caution">
    <text evidence="4">The sequence shown here is derived from an EMBL/GenBank/DDBJ whole genome shotgun (WGS) entry which is preliminary data.</text>
</comment>
<protein>
    <recommendedName>
        <fullName evidence="3">Cyanobacterial aminoacyl-tRNA synthetase CAAD domain-containing protein</fullName>
    </recommendedName>
</protein>
<sequence length="203" mass="22448">MASIVASLPPPLFLSERKTLFIALPKLPVSSIRERQNRVSVAVKATGEGSDSSTSLSIVKSVQNVWDKSEDRVALVGLGFAAVVALWASVNLITAIDRLPLIPSILEFVGILFSSVRKLLSTFALVPIRDGGDHLMRNLYCPSLLSFNVIESRYKKLLISRVYTEKSAMTLLDSFVFYIQGRAFPNHRQSNIRYLGVVRSATH</sequence>
<dbReference type="Pfam" id="PF14159">
    <property type="entry name" value="CAAD"/>
    <property type="match status" value="1"/>
</dbReference>
<evidence type="ECO:0000256" key="2">
    <source>
        <dbReference type="SAM" id="Phobius"/>
    </source>
</evidence>
<evidence type="ECO:0000259" key="3">
    <source>
        <dbReference type="Pfam" id="PF14159"/>
    </source>
</evidence>
<keyword evidence="2" id="KW-1133">Transmembrane helix</keyword>
<reference evidence="4" key="1">
    <citation type="submission" date="2020-03" db="EMBL/GenBank/DDBJ databases">
        <title>A high-quality chromosome-level genome assembly of a woody plant with both climbing and erect habits, Rhamnella rubrinervis.</title>
        <authorList>
            <person name="Lu Z."/>
            <person name="Yang Y."/>
            <person name="Zhu X."/>
            <person name="Sun Y."/>
        </authorList>
    </citation>
    <scope>NUCLEOTIDE SEQUENCE</scope>
    <source>
        <strain evidence="4">BYM</strain>
        <tissue evidence="4">Leaf</tissue>
    </source>
</reference>
<keyword evidence="5" id="KW-1185">Reference proteome</keyword>
<accession>A0A8K0HF99</accession>